<protein>
    <submittedName>
        <fullName evidence="1">Uncharacterized protein</fullName>
    </submittedName>
</protein>
<proteinExistence type="predicted"/>
<dbReference type="AlphaFoldDB" id="A0A0F9BU90"/>
<comment type="caution">
    <text evidence="1">The sequence shown here is derived from an EMBL/GenBank/DDBJ whole genome shotgun (WGS) entry which is preliminary data.</text>
</comment>
<organism evidence="1">
    <name type="scientific">marine sediment metagenome</name>
    <dbReference type="NCBI Taxonomy" id="412755"/>
    <lineage>
        <taxon>unclassified sequences</taxon>
        <taxon>metagenomes</taxon>
        <taxon>ecological metagenomes</taxon>
    </lineage>
</organism>
<reference evidence="1" key="1">
    <citation type="journal article" date="2015" name="Nature">
        <title>Complex archaea that bridge the gap between prokaryotes and eukaryotes.</title>
        <authorList>
            <person name="Spang A."/>
            <person name="Saw J.H."/>
            <person name="Jorgensen S.L."/>
            <person name="Zaremba-Niedzwiedzka K."/>
            <person name="Martijn J."/>
            <person name="Lind A.E."/>
            <person name="van Eijk R."/>
            <person name="Schleper C."/>
            <person name="Guy L."/>
            <person name="Ettema T.J."/>
        </authorList>
    </citation>
    <scope>NUCLEOTIDE SEQUENCE</scope>
</reference>
<evidence type="ECO:0000313" key="1">
    <source>
        <dbReference type="EMBL" id="KKL25469.1"/>
    </source>
</evidence>
<dbReference type="EMBL" id="LAZR01036203">
    <property type="protein sequence ID" value="KKL25469.1"/>
    <property type="molecule type" value="Genomic_DNA"/>
</dbReference>
<sequence>MKIRMMSPREIAKACPRPVDLLERLAALRVVPGLFARLRRMDTGGNDLAGGVYT</sequence>
<name>A0A0F9BU90_9ZZZZ</name>
<gene>
    <name evidence="1" type="ORF">LCGC14_2404950</name>
</gene>
<accession>A0A0F9BU90</accession>
<feature type="non-terminal residue" evidence="1">
    <location>
        <position position="54"/>
    </location>
</feature>